<dbReference type="Ensembl" id="ENSSTUT00000098380.1">
    <property type="protein sequence ID" value="ENSSTUP00000092377.1"/>
    <property type="gene ID" value="ENSSTUG00000040670.1"/>
</dbReference>
<name>A0A674D8P2_SALTR</name>
<accession>A0A674D8P2</accession>
<dbReference type="Proteomes" id="UP000472277">
    <property type="component" value="Chromosome 34"/>
</dbReference>
<evidence type="ECO:0000313" key="1">
    <source>
        <dbReference type="Ensembl" id="ENSSTUP00000092377.1"/>
    </source>
</evidence>
<protein>
    <submittedName>
        <fullName evidence="1">Uncharacterized protein</fullName>
    </submittedName>
</protein>
<evidence type="ECO:0000313" key="2">
    <source>
        <dbReference type="Proteomes" id="UP000472277"/>
    </source>
</evidence>
<dbReference type="InParanoid" id="A0A674D8P2"/>
<dbReference type="AlphaFoldDB" id="A0A674D8P2"/>
<reference evidence="1" key="1">
    <citation type="submission" date="2025-08" db="UniProtKB">
        <authorList>
            <consortium name="Ensembl"/>
        </authorList>
    </citation>
    <scope>IDENTIFICATION</scope>
</reference>
<keyword evidence="2" id="KW-1185">Reference proteome</keyword>
<organism evidence="1 2">
    <name type="scientific">Salmo trutta</name>
    <name type="common">Brown trout</name>
    <dbReference type="NCBI Taxonomy" id="8032"/>
    <lineage>
        <taxon>Eukaryota</taxon>
        <taxon>Metazoa</taxon>
        <taxon>Chordata</taxon>
        <taxon>Craniata</taxon>
        <taxon>Vertebrata</taxon>
        <taxon>Euteleostomi</taxon>
        <taxon>Actinopterygii</taxon>
        <taxon>Neopterygii</taxon>
        <taxon>Teleostei</taxon>
        <taxon>Protacanthopterygii</taxon>
        <taxon>Salmoniformes</taxon>
        <taxon>Salmonidae</taxon>
        <taxon>Salmoninae</taxon>
        <taxon>Salmo</taxon>
    </lineage>
</organism>
<reference evidence="1" key="2">
    <citation type="submission" date="2025-09" db="UniProtKB">
        <authorList>
            <consortium name="Ensembl"/>
        </authorList>
    </citation>
    <scope>IDENTIFICATION</scope>
</reference>
<sequence length="68" mass="7503">RARLQSKFQLNLLTDAMAVATKKRAAANQKTAAKAALVHTCPVRCTFGMYCIKHPTSPMFPILVDVWA</sequence>
<proteinExistence type="predicted"/>